<keyword evidence="3 5" id="KW-0732">Signal</keyword>
<dbReference type="AlphaFoldDB" id="A0A2U3AFQ3"/>
<dbReference type="InterPro" id="IPR038352">
    <property type="entry name" value="Imelysin_sf"/>
</dbReference>
<feature type="domain" description="Imelysin-like" evidence="6">
    <location>
        <begin position="51"/>
        <end position="285"/>
    </location>
</feature>
<keyword evidence="10" id="KW-1185">Reference proteome</keyword>
<dbReference type="PANTHER" id="PTHR39192">
    <property type="entry name" value="IRON UPTAKE SYSTEM COMPONENT EFEO"/>
    <property type="match status" value="1"/>
</dbReference>
<evidence type="ECO:0000313" key="7">
    <source>
        <dbReference type="EMBL" id="STX10937.1"/>
    </source>
</evidence>
<dbReference type="OrthoDB" id="7348379at2"/>
<comment type="caution">
    <text evidence="7">The sequence shown here is derived from an EMBL/GenBank/DDBJ whole genome shotgun (WGS) entry which is preliminary data.</text>
</comment>
<evidence type="ECO:0000313" key="9">
    <source>
        <dbReference type="Proteomes" id="UP000254330"/>
    </source>
</evidence>
<feature type="compositionally biased region" description="Basic and acidic residues" evidence="4">
    <location>
        <begin position="25"/>
        <end position="44"/>
    </location>
</feature>
<evidence type="ECO:0000313" key="8">
    <source>
        <dbReference type="EMBL" id="TDR42144.1"/>
    </source>
</evidence>
<dbReference type="EMBL" id="SNZG01000004">
    <property type="protein sequence ID" value="TDR42144.1"/>
    <property type="molecule type" value="Genomic_DNA"/>
</dbReference>
<sequence>MKSKSILAAILLAGSVLTAACGNSDESKKEDTTPKSEQTSKKDEVKLEKEVAAYKEFAMDQLDQFTTETEAFVTAFKAGDMEKAKEIYPKARMFFERSEPIAESFGDLDPRIDARLADVKDEGKGEEEWSGYHKLEYALWVKKTTKGYEKVADQLLADSKELRARVETVEVNPKLMLNGAVDLLNEVSTSKISGEEEIYSHTDLYDFKANIEGAEKIFTILEDSIKEKDPALAKDLTEKFKNVNDLLAKYETKDGGYVSYTKLTKADTKALSEAVNQLGTPLAQMGTIME</sequence>
<keyword evidence="7" id="KW-0449">Lipoprotein</keyword>
<name>A0A2U3AFQ3_9BACL</name>
<evidence type="ECO:0000256" key="2">
    <source>
        <dbReference type="ARBA" id="ARBA00005989"/>
    </source>
</evidence>
<dbReference type="Gene3D" id="1.20.1420.20">
    <property type="entry name" value="M75 peptidase, HXXE motif"/>
    <property type="match status" value="1"/>
</dbReference>
<gene>
    <name evidence="8" type="ORF">DFR61_10434</name>
    <name evidence="7" type="ORF">NCTC10597_02729</name>
</gene>
<dbReference type="InterPro" id="IPR053377">
    <property type="entry name" value="Iron_uptake_EfeM/EfeO"/>
</dbReference>
<evidence type="ECO:0000256" key="3">
    <source>
        <dbReference type="ARBA" id="ARBA00022729"/>
    </source>
</evidence>
<dbReference type="Proteomes" id="UP000254330">
    <property type="component" value="Unassembled WGS sequence"/>
</dbReference>
<feature type="region of interest" description="Disordered" evidence="4">
    <location>
        <begin position="22"/>
        <end position="44"/>
    </location>
</feature>
<dbReference type="RefSeq" id="WP_109348802.1">
    <property type="nucleotide sequence ID" value="NZ_BJUE01000002.1"/>
</dbReference>
<dbReference type="InterPro" id="IPR018976">
    <property type="entry name" value="Imelysin-like"/>
</dbReference>
<evidence type="ECO:0000313" key="10">
    <source>
        <dbReference type="Proteomes" id="UP000294641"/>
    </source>
</evidence>
<dbReference type="NCBIfam" id="NF041757">
    <property type="entry name" value="EfeO"/>
    <property type="match status" value="1"/>
</dbReference>
<evidence type="ECO:0000256" key="5">
    <source>
        <dbReference type="SAM" id="SignalP"/>
    </source>
</evidence>
<feature type="signal peptide" evidence="5">
    <location>
        <begin position="1"/>
        <end position="19"/>
    </location>
</feature>
<dbReference type="EMBL" id="UGNP01000001">
    <property type="protein sequence ID" value="STX10937.1"/>
    <property type="molecule type" value="Genomic_DNA"/>
</dbReference>
<dbReference type="InterPro" id="IPR050894">
    <property type="entry name" value="EfeM/EfeO_iron_uptake"/>
</dbReference>
<evidence type="ECO:0000259" key="6">
    <source>
        <dbReference type="Pfam" id="PF09375"/>
    </source>
</evidence>
<dbReference type="Pfam" id="PF09375">
    <property type="entry name" value="Peptidase_M75"/>
    <property type="match status" value="1"/>
</dbReference>
<proteinExistence type="inferred from homology"/>
<dbReference type="PROSITE" id="PS51257">
    <property type="entry name" value="PROKAR_LIPOPROTEIN"/>
    <property type="match status" value="1"/>
</dbReference>
<reference evidence="7 9" key="1">
    <citation type="submission" date="2018-06" db="EMBL/GenBank/DDBJ databases">
        <authorList>
            <consortium name="Pathogen Informatics"/>
            <person name="Doyle S."/>
        </authorList>
    </citation>
    <scope>NUCLEOTIDE SEQUENCE [LARGE SCALE GENOMIC DNA]</scope>
    <source>
        <strain evidence="7 9">NCTC10597</strain>
    </source>
</reference>
<dbReference type="Proteomes" id="UP000294641">
    <property type="component" value="Unassembled WGS sequence"/>
</dbReference>
<protein>
    <submittedName>
        <fullName evidence="7">Efem/EfeO family lipoprotein NMB0035</fullName>
    </submittedName>
    <submittedName>
        <fullName evidence="8">Iron uptake system component EfeO</fullName>
    </submittedName>
</protein>
<dbReference type="InterPro" id="IPR034981">
    <property type="entry name" value="Imelysin-like_EfeO/Algp7"/>
</dbReference>
<feature type="chain" id="PRO_5039406500" evidence="5">
    <location>
        <begin position="20"/>
        <end position="290"/>
    </location>
</feature>
<reference evidence="8 10" key="2">
    <citation type="submission" date="2019-03" db="EMBL/GenBank/DDBJ databases">
        <title>Genomic Encyclopedia of Type Strains, Phase IV (KMG-IV): sequencing the most valuable type-strain genomes for metagenomic binning, comparative biology and taxonomic classification.</title>
        <authorList>
            <person name="Goeker M."/>
        </authorList>
    </citation>
    <scope>NUCLEOTIDE SEQUENCE [LARGE SCALE GENOMIC DNA]</scope>
    <source>
        <strain evidence="8 10">DSM 20580</strain>
    </source>
</reference>
<dbReference type="PANTHER" id="PTHR39192:SF1">
    <property type="entry name" value="IRON UPTAKE SYSTEM COMPONENT EFEO"/>
    <property type="match status" value="1"/>
</dbReference>
<dbReference type="GO" id="GO:0030313">
    <property type="term" value="C:cell envelope"/>
    <property type="evidence" value="ECO:0007669"/>
    <property type="project" value="UniProtKB-SubCell"/>
</dbReference>
<evidence type="ECO:0000256" key="4">
    <source>
        <dbReference type="SAM" id="MobiDB-lite"/>
    </source>
</evidence>
<organism evidence="7 9">
    <name type="scientific">Kurthia zopfii</name>
    <dbReference type="NCBI Taxonomy" id="1650"/>
    <lineage>
        <taxon>Bacteria</taxon>
        <taxon>Bacillati</taxon>
        <taxon>Bacillota</taxon>
        <taxon>Bacilli</taxon>
        <taxon>Bacillales</taxon>
        <taxon>Caryophanaceae</taxon>
        <taxon>Kurthia</taxon>
    </lineage>
</organism>
<comment type="similarity">
    <text evidence="2">Belongs to the EfeM/EfeO family.</text>
</comment>
<comment type="subcellular location">
    <subcellularLocation>
        <location evidence="1">Cell envelope</location>
    </subcellularLocation>
</comment>
<accession>A0A2U3AFQ3</accession>
<dbReference type="CDD" id="cd14656">
    <property type="entry name" value="Imelysin-like_EfeO"/>
    <property type="match status" value="1"/>
</dbReference>
<evidence type="ECO:0000256" key="1">
    <source>
        <dbReference type="ARBA" id="ARBA00004196"/>
    </source>
</evidence>